<dbReference type="Proteomes" id="UP000011135">
    <property type="component" value="Unassembled WGS sequence"/>
</dbReference>
<dbReference type="OrthoDB" id="9793552at2"/>
<name>L8JNU5_9BACT</name>
<gene>
    <name evidence="1" type="ORF">C900_03617</name>
</gene>
<sequence length="158" mass="18723">MKIYNLKRAQILPISLAEAWQFFSTPKNLQKITPPHMGFKIKYLSGNEKMYPGQLILYKINILPGIPVDWATEITHVVEPYYFVDEQRFGPYKLWHHQHHFREAEQGVEMTDEVNYAIPLGFIGRMANSLFVRRQVEAIFDHRHRVLENYFAKKFVTV</sequence>
<comment type="caution">
    <text evidence="1">The sequence shown here is derived from an EMBL/GenBank/DDBJ whole genome shotgun (WGS) entry which is preliminary data.</text>
</comment>
<dbReference type="InterPro" id="IPR023393">
    <property type="entry name" value="START-like_dom_sf"/>
</dbReference>
<accession>L8JNU5</accession>
<organism evidence="1 2">
    <name type="scientific">Fulvivirga imtechensis AK7</name>
    <dbReference type="NCBI Taxonomy" id="1237149"/>
    <lineage>
        <taxon>Bacteria</taxon>
        <taxon>Pseudomonadati</taxon>
        <taxon>Bacteroidota</taxon>
        <taxon>Cytophagia</taxon>
        <taxon>Cytophagales</taxon>
        <taxon>Fulvivirgaceae</taxon>
        <taxon>Fulvivirga</taxon>
    </lineage>
</organism>
<dbReference type="PATRIC" id="fig|1237149.3.peg.3378"/>
<keyword evidence="1" id="KW-0131">Cell cycle</keyword>
<dbReference type="STRING" id="1237149.C900_03617"/>
<dbReference type="GO" id="GO:0051301">
    <property type="term" value="P:cell division"/>
    <property type="evidence" value="ECO:0007669"/>
    <property type="project" value="UniProtKB-KW"/>
</dbReference>
<dbReference type="RefSeq" id="WP_009581000.1">
    <property type="nucleotide sequence ID" value="NZ_AMZN01000051.1"/>
</dbReference>
<dbReference type="EMBL" id="AMZN01000051">
    <property type="protein sequence ID" value="ELR70636.1"/>
    <property type="molecule type" value="Genomic_DNA"/>
</dbReference>
<dbReference type="CDD" id="cd07820">
    <property type="entry name" value="SRPBCC_3"/>
    <property type="match status" value="1"/>
</dbReference>
<keyword evidence="1" id="KW-0132">Cell division</keyword>
<dbReference type="SUPFAM" id="SSF55961">
    <property type="entry name" value="Bet v1-like"/>
    <property type="match status" value="1"/>
</dbReference>
<evidence type="ECO:0000313" key="1">
    <source>
        <dbReference type="EMBL" id="ELR70636.1"/>
    </source>
</evidence>
<dbReference type="Gene3D" id="3.30.530.20">
    <property type="match status" value="1"/>
</dbReference>
<keyword evidence="2" id="KW-1185">Reference proteome</keyword>
<dbReference type="eggNOG" id="COG4276">
    <property type="taxonomic scope" value="Bacteria"/>
</dbReference>
<evidence type="ECO:0000313" key="2">
    <source>
        <dbReference type="Proteomes" id="UP000011135"/>
    </source>
</evidence>
<reference evidence="1 2" key="1">
    <citation type="submission" date="2012-12" db="EMBL/GenBank/DDBJ databases">
        <title>Genome assembly of Fulvivirga imtechensis AK7.</title>
        <authorList>
            <person name="Nupur N."/>
            <person name="Khatri I."/>
            <person name="Kumar R."/>
            <person name="Subramanian S."/>
            <person name="Pinnaka A."/>
        </authorList>
    </citation>
    <scope>NUCLEOTIDE SEQUENCE [LARGE SCALE GENOMIC DNA]</scope>
    <source>
        <strain evidence="1 2">AK7</strain>
    </source>
</reference>
<proteinExistence type="predicted"/>
<dbReference type="AlphaFoldDB" id="L8JNU5"/>
<protein>
    <submittedName>
        <fullName evidence="1">Cell division inhibitor</fullName>
    </submittedName>
</protein>